<evidence type="ECO:0000313" key="2">
    <source>
        <dbReference type="Proteomes" id="UP001207626"/>
    </source>
</evidence>
<evidence type="ECO:0000313" key="1">
    <source>
        <dbReference type="EMBL" id="MCY9523198.1"/>
    </source>
</evidence>
<reference evidence="1 2" key="1">
    <citation type="submission" date="2022-05" db="EMBL/GenBank/DDBJ databases">
        <title>Genome Sequencing of Bee-Associated Microbes.</title>
        <authorList>
            <person name="Dunlap C."/>
        </authorList>
    </citation>
    <scope>NUCLEOTIDE SEQUENCE [LARGE SCALE GENOMIC DNA]</scope>
    <source>
        <strain evidence="1 2">NRRL NRS-1438</strain>
    </source>
</reference>
<sequence length="131" mass="15629">MAVLKDFNDRDLCLHVEFLHRDRRSDQGCSIRTTSLRGETTLFVTEFWWTNETLNRFVESLINFPMEIYDGYFSHYDETFEMKWYIEPKTNLYLLIFFNSGILNTLKVPQEEIIAFGEDILKEMDKAPPLN</sequence>
<dbReference type="EMBL" id="JAMDLW010000061">
    <property type="protein sequence ID" value="MCY9523198.1"/>
    <property type="molecule type" value="Genomic_DNA"/>
</dbReference>
<proteinExistence type="predicted"/>
<accession>A0ABT4E4D3</accession>
<protein>
    <submittedName>
        <fullName evidence="1">Uncharacterized protein</fullName>
    </submittedName>
</protein>
<gene>
    <name evidence="1" type="ORF">M5X09_26715</name>
</gene>
<dbReference type="Proteomes" id="UP001207626">
    <property type="component" value="Unassembled WGS sequence"/>
</dbReference>
<name>A0ABT4E4D3_9BACL</name>
<comment type="caution">
    <text evidence="1">The sequence shown here is derived from an EMBL/GenBank/DDBJ whole genome shotgun (WGS) entry which is preliminary data.</text>
</comment>
<keyword evidence="2" id="KW-1185">Reference proteome</keyword>
<organism evidence="1 2">
    <name type="scientific">Paenibacillus apiarius</name>
    <dbReference type="NCBI Taxonomy" id="46240"/>
    <lineage>
        <taxon>Bacteria</taxon>
        <taxon>Bacillati</taxon>
        <taxon>Bacillota</taxon>
        <taxon>Bacilli</taxon>
        <taxon>Bacillales</taxon>
        <taxon>Paenibacillaceae</taxon>
        <taxon>Paenibacillus</taxon>
    </lineage>
</organism>
<dbReference type="RefSeq" id="WP_087435319.1">
    <property type="nucleotide sequence ID" value="NZ_JAMDLV010000050.1"/>
</dbReference>